<dbReference type="Pfam" id="PF11720">
    <property type="entry name" value="Inhibitor_I78"/>
    <property type="match status" value="1"/>
</dbReference>
<evidence type="ECO:0000313" key="2">
    <source>
        <dbReference type="EMBL" id="AJE15576.1"/>
    </source>
</evidence>
<dbReference type="EMBL" id="CP007511">
    <property type="protein sequence ID" value="AJE15576.1"/>
    <property type="molecule type" value="Genomic_DNA"/>
</dbReference>
<dbReference type="Proteomes" id="UP000182276">
    <property type="component" value="Unassembled WGS sequence"/>
</dbReference>
<feature type="signal peptide" evidence="1">
    <location>
        <begin position="1"/>
        <end position="21"/>
    </location>
</feature>
<dbReference type="InterPro" id="IPR021719">
    <property type="entry name" value="Prot_inh_I78"/>
</dbReference>
<dbReference type="KEGG" id="pbm:CL52_11225"/>
<accession>A0A8D3Y1F8</accession>
<dbReference type="PROSITE" id="PS51257">
    <property type="entry name" value="PROKAR_LIPOPROTEIN"/>
    <property type="match status" value="1"/>
</dbReference>
<dbReference type="PANTHER" id="PTHR39600:SF1">
    <property type="entry name" value="PEPTIDASE INHIBITOR I78 FAMILY PROTEIN"/>
    <property type="match status" value="1"/>
</dbReference>
<reference evidence="4" key="1">
    <citation type="submission" date="2014-03" db="EMBL/GenBank/DDBJ databases">
        <title>Complete genome of Pseudomonas balearica DSM 6083T, a sewage water isolate from an enrichment with 2-methylnaphthalene.</title>
        <authorList>
            <person name="Salva-Serra F."/>
            <person name="Jaen-Luchoro D."/>
            <person name="Busquets A."/>
            <person name="Pena A."/>
            <person name="Gomila M."/>
            <person name="Bosch R."/>
            <person name="Nogales B."/>
            <person name="Garcia-Valdes E."/>
            <person name="Lalucat J."/>
            <person name="Bennasar A."/>
        </authorList>
    </citation>
    <scope>NUCLEOTIDE SEQUENCE [LARGE SCALE GENOMIC DNA]</scope>
    <source>
        <strain evidence="4">DSM 6083</strain>
    </source>
</reference>
<keyword evidence="5" id="KW-1185">Reference proteome</keyword>
<dbReference type="EMBL" id="FNHO01000005">
    <property type="protein sequence ID" value="SDM48252.1"/>
    <property type="molecule type" value="Genomic_DNA"/>
</dbReference>
<reference evidence="3 5" key="2">
    <citation type="submission" date="2016-10" db="EMBL/GenBank/DDBJ databases">
        <authorList>
            <person name="Varghese N."/>
            <person name="Submissions S."/>
        </authorList>
    </citation>
    <scope>NUCLEOTIDE SEQUENCE [LARGE SCALE GENOMIC DNA]</scope>
    <source>
        <strain evidence="3 5">DSM 6083</strain>
    </source>
</reference>
<feature type="chain" id="PRO_5034778014" evidence="1">
    <location>
        <begin position="22"/>
        <end position="99"/>
    </location>
</feature>
<evidence type="ECO:0000313" key="3">
    <source>
        <dbReference type="EMBL" id="SDM48252.1"/>
    </source>
</evidence>
<dbReference type="GeneID" id="77262333"/>
<dbReference type="Proteomes" id="UP000031271">
    <property type="component" value="Chromosome"/>
</dbReference>
<proteinExistence type="predicted"/>
<dbReference type="PANTHER" id="PTHR39600">
    <property type="entry name" value="PEPTIDASE INHIBITOR I78 FAMILY PROTEIN"/>
    <property type="match status" value="1"/>
</dbReference>
<evidence type="ECO:0000313" key="5">
    <source>
        <dbReference type="Proteomes" id="UP000182276"/>
    </source>
</evidence>
<evidence type="ECO:0000313" key="4">
    <source>
        <dbReference type="Proteomes" id="UP000031271"/>
    </source>
</evidence>
<sequence length="99" mass="10647">MHVSAKHLWAILAVSSLGACSSPPPATHSPSLQGCNAEAVHSMIGKTATPALLEKARELAGAQRARVLRPNDVVTLEYDSQRLNLHTDEELTIERIHCG</sequence>
<organism evidence="2 4">
    <name type="scientific">Stutzerimonas balearica DSM 6083</name>
    <dbReference type="NCBI Taxonomy" id="1123016"/>
    <lineage>
        <taxon>Bacteria</taxon>
        <taxon>Pseudomonadati</taxon>
        <taxon>Pseudomonadota</taxon>
        <taxon>Gammaproteobacteria</taxon>
        <taxon>Pseudomonadales</taxon>
        <taxon>Pseudomonadaceae</taxon>
        <taxon>Stutzerimonas</taxon>
    </lineage>
</organism>
<reference evidence="2 4" key="3">
    <citation type="journal article" name="Genome Announc.">
        <title>Complete Genome Sequence of Pseudomonas balearica DSM 6083T.</title>
        <authorList>
            <person name="Bennasar-Figueras A."/>
            <person name="Salva-Serra F."/>
            <person name="Jaen-Luchoro D."/>
            <person name="Segui C."/>
            <person name="Aliaga F."/>
            <person name="Busquets A."/>
            <person name="Gomila M."/>
            <person name="Moore E.R."/>
            <person name="Lalucat J."/>
        </authorList>
    </citation>
    <scope>NUCLEOTIDE SEQUENCE [LARGE SCALE GENOMIC DNA]</scope>
    <source>
        <strain evidence="4">DSM 6083</strain>
        <strain evidence="2">DSM6083</strain>
    </source>
</reference>
<dbReference type="Gene3D" id="3.30.10.10">
    <property type="entry name" value="Trypsin Inhibitor V, subunit A"/>
    <property type="match status" value="1"/>
</dbReference>
<name>A0A8D3Y1F8_9GAMM</name>
<dbReference type="AlphaFoldDB" id="A0A8D3Y1F8"/>
<protein>
    <submittedName>
        <fullName evidence="3">Peptidase inhibitor I78 family protein</fullName>
    </submittedName>
</protein>
<evidence type="ECO:0000256" key="1">
    <source>
        <dbReference type="SAM" id="SignalP"/>
    </source>
</evidence>
<dbReference type="RefSeq" id="WP_074519890.1">
    <property type="nucleotide sequence ID" value="NZ_CP007511.1"/>
</dbReference>
<gene>
    <name evidence="2" type="ORF">CL52_11225</name>
    <name evidence="3" type="ORF">SAMN05660875_105157</name>
</gene>
<keyword evidence="1" id="KW-0732">Signal</keyword>